<gene>
    <name evidence="3" type="ORF">TCEB3V08_LOCUS12515</name>
</gene>
<dbReference type="EMBL" id="OC326432">
    <property type="protein sequence ID" value="CAD7415710.1"/>
    <property type="molecule type" value="Genomic_DNA"/>
</dbReference>
<evidence type="ECO:0000256" key="1">
    <source>
        <dbReference type="SAM" id="MobiDB-lite"/>
    </source>
</evidence>
<feature type="region of interest" description="Disordered" evidence="1">
    <location>
        <begin position="426"/>
        <end position="445"/>
    </location>
</feature>
<feature type="region of interest" description="Disordered" evidence="1">
    <location>
        <begin position="389"/>
        <end position="419"/>
    </location>
</feature>
<evidence type="ECO:0000256" key="2">
    <source>
        <dbReference type="SAM" id="SignalP"/>
    </source>
</evidence>
<organism evidence="3">
    <name type="scientific">Timema cristinae</name>
    <name type="common">Walking stick</name>
    <dbReference type="NCBI Taxonomy" id="61476"/>
    <lineage>
        <taxon>Eukaryota</taxon>
        <taxon>Metazoa</taxon>
        <taxon>Ecdysozoa</taxon>
        <taxon>Arthropoda</taxon>
        <taxon>Hexapoda</taxon>
        <taxon>Insecta</taxon>
        <taxon>Pterygota</taxon>
        <taxon>Neoptera</taxon>
        <taxon>Polyneoptera</taxon>
        <taxon>Phasmatodea</taxon>
        <taxon>Timematodea</taxon>
        <taxon>Timematoidea</taxon>
        <taxon>Timematidae</taxon>
        <taxon>Timema</taxon>
    </lineage>
</organism>
<keyword evidence="2" id="KW-0732">Signal</keyword>
<protein>
    <submittedName>
        <fullName evidence="3">Uncharacterized protein</fullName>
    </submittedName>
</protein>
<feature type="region of interest" description="Disordered" evidence="1">
    <location>
        <begin position="304"/>
        <end position="364"/>
    </location>
</feature>
<name>A0A7R9DJ47_TIMCR</name>
<feature type="compositionally biased region" description="Polar residues" evidence="1">
    <location>
        <begin position="517"/>
        <end position="546"/>
    </location>
</feature>
<feature type="signal peptide" evidence="2">
    <location>
        <begin position="1"/>
        <end position="21"/>
    </location>
</feature>
<feature type="region of interest" description="Disordered" evidence="1">
    <location>
        <begin position="516"/>
        <end position="546"/>
    </location>
</feature>
<feature type="chain" id="PRO_5030800076" evidence="2">
    <location>
        <begin position="22"/>
        <end position="636"/>
    </location>
</feature>
<accession>A0A7R9DJ47</accession>
<proteinExistence type="predicted"/>
<evidence type="ECO:0000313" key="3">
    <source>
        <dbReference type="EMBL" id="CAD7415710.1"/>
    </source>
</evidence>
<dbReference type="AlphaFoldDB" id="A0A7R9DJ47"/>
<sequence length="636" mass="71452">MRPCILVVATLTCVGVQPSRCKYSGHGNPRDTYYCPICGEPRFISSGHHLLSWRNGHHNPSKSKFRSPDISHLSMVQGQFPIGYLGHENIPSLRQYHGTTIPVEIKVESHLPEIHHSERVLEAKHSDASPEVKHSELSSEGQLSEHVQNVKHSELVPEIQFLQTSPDLYKSETVTTTQNYVTEQETRSSSFTPEFHHSEYFYKTTNSEPEPEFQKQEVALEFQPTNFPFDLQKHEGEGAEGGEHYRGMTKMRQPEIFTGDANLGFSLNSQLIEETQQTTTELSFISLDPSQFQHEQASYLTRKQVSNLQHEQTSSLQHEQASSLQHEQSSNLQHEQTSSLQHEQSSNLQHEQTSSLQHEQASSLQNEQVYNLQHEQVPNLQHEQVSILQHEQASNLQHKQASSLQHEQSSNLQHKQASNLPHEQASYMPHRQDSNPFLPENPPQDKQEILYQTPLVDFQQQQYNSEMSAGIDNNPQQIRLEHSFESNQELKFSEHDSPKNLNTLEFVEGVRDGELSEQGSSTQLNNSPEGINTAVSNFDQSSNQTSVNSKWNMLDADPMPLQSQKGFDFSPPSYQQPNLNNFASPVSYQSMSGLQGSSMGSYGTAMGSSIGSSLASSYGSSLKSSMGSSLGIINGV</sequence>
<reference evidence="3" key="1">
    <citation type="submission" date="2020-11" db="EMBL/GenBank/DDBJ databases">
        <authorList>
            <person name="Tran Van P."/>
        </authorList>
    </citation>
    <scope>NUCLEOTIDE SEQUENCE</scope>
</reference>